<comment type="caution">
    <text evidence="2">The sequence shown here is derived from an EMBL/GenBank/DDBJ whole genome shotgun (WGS) entry which is preliminary data.</text>
</comment>
<dbReference type="Proteomes" id="UP001465976">
    <property type="component" value="Unassembled WGS sequence"/>
</dbReference>
<keyword evidence="3" id="KW-1185">Reference proteome</keyword>
<accession>A0ABR3F9H0</accession>
<proteinExistence type="predicted"/>
<gene>
    <name evidence="2" type="ORF">V5O48_010162</name>
</gene>
<reference evidence="2 3" key="1">
    <citation type="submission" date="2024-02" db="EMBL/GenBank/DDBJ databases">
        <title>A draft genome for the cacao thread blight pathogen Marasmius crinis-equi.</title>
        <authorList>
            <person name="Cohen S.P."/>
            <person name="Baruah I.K."/>
            <person name="Amoako-Attah I."/>
            <person name="Bukari Y."/>
            <person name="Meinhardt L.W."/>
            <person name="Bailey B.A."/>
        </authorList>
    </citation>
    <scope>NUCLEOTIDE SEQUENCE [LARGE SCALE GENOMIC DNA]</scope>
    <source>
        <strain evidence="2 3">GH-76</strain>
    </source>
</reference>
<feature type="compositionally biased region" description="Basic and acidic residues" evidence="1">
    <location>
        <begin position="170"/>
        <end position="182"/>
    </location>
</feature>
<protein>
    <submittedName>
        <fullName evidence="2">Uncharacterized protein</fullName>
    </submittedName>
</protein>
<dbReference type="EMBL" id="JBAHYK010000715">
    <property type="protein sequence ID" value="KAL0571800.1"/>
    <property type="molecule type" value="Genomic_DNA"/>
</dbReference>
<feature type="region of interest" description="Disordered" evidence="1">
    <location>
        <begin position="158"/>
        <end position="182"/>
    </location>
</feature>
<evidence type="ECO:0000256" key="1">
    <source>
        <dbReference type="SAM" id="MobiDB-lite"/>
    </source>
</evidence>
<organism evidence="2 3">
    <name type="scientific">Marasmius crinis-equi</name>
    <dbReference type="NCBI Taxonomy" id="585013"/>
    <lineage>
        <taxon>Eukaryota</taxon>
        <taxon>Fungi</taxon>
        <taxon>Dikarya</taxon>
        <taxon>Basidiomycota</taxon>
        <taxon>Agaricomycotina</taxon>
        <taxon>Agaricomycetes</taxon>
        <taxon>Agaricomycetidae</taxon>
        <taxon>Agaricales</taxon>
        <taxon>Marasmiineae</taxon>
        <taxon>Marasmiaceae</taxon>
        <taxon>Marasmius</taxon>
    </lineage>
</organism>
<sequence length="182" mass="21039">FIDNVQFALVGTFHHDPSTNSPPAYLFVPPIRVDILHGMPCINYPLPDLLFYWSLDPKGTHCIPEDDWGRYGIPELKVEMWIGWLWDSWHYKAVKECLQLKCYGLDGWQYAQDHDYPQLIRGDPHDIRILEENQPAENQPSDCSHLISPSSFSLIEIPINDDNNQSDTMADQKMDAKPGRMK</sequence>
<feature type="non-terminal residue" evidence="2">
    <location>
        <position position="1"/>
    </location>
</feature>
<evidence type="ECO:0000313" key="2">
    <source>
        <dbReference type="EMBL" id="KAL0571800.1"/>
    </source>
</evidence>
<name>A0ABR3F9H0_9AGAR</name>
<evidence type="ECO:0000313" key="3">
    <source>
        <dbReference type="Proteomes" id="UP001465976"/>
    </source>
</evidence>